<accession>A0A8J2SH41</accession>
<evidence type="ECO:0000313" key="5">
    <source>
        <dbReference type="EMBL" id="CAH0370128.1"/>
    </source>
</evidence>
<reference evidence="5" key="1">
    <citation type="submission" date="2021-11" db="EMBL/GenBank/DDBJ databases">
        <authorList>
            <consortium name="Genoscope - CEA"/>
            <person name="William W."/>
        </authorList>
    </citation>
    <scope>NUCLEOTIDE SEQUENCE</scope>
</reference>
<evidence type="ECO:0000259" key="4">
    <source>
        <dbReference type="PROSITE" id="PS50026"/>
    </source>
</evidence>
<keyword evidence="1" id="KW-0732">Signal</keyword>
<keyword evidence="6" id="KW-1185">Reference proteome</keyword>
<dbReference type="InterPro" id="IPR050969">
    <property type="entry name" value="Dev_Signal_Modulators"/>
</dbReference>
<dbReference type="PANTHER" id="PTHR14949:SF56">
    <property type="entry name" value="EGF-LIKE-DOMAIN, MULTIPLE 7"/>
    <property type="match status" value="1"/>
</dbReference>
<dbReference type="PROSITE" id="PS50026">
    <property type="entry name" value="EGF_3"/>
    <property type="match status" value="1"/>
</dbReference>
<dbReference type="SMART" id="SM00181">
    <property type="entry name" value="EGF"/>
    <property type="match status" value="4"/>
</dbReference>
<proteinExistence type="predicted"/>
<dbReference type="PROSITE" id="PS00022">
    <property type="entry name" value="EGF_1"/>
    <property type="match status" value="2"/>
</dbReference>
<keyword evidence="3" id="KW-0245">EGF-like domain</keyword>
<dbReference type="PRINTS" id="PR00011">
    <property type="entry name" value="EGFLAMININ"/>
</dbReference>
<dbReference type="Gene3D" id="2.10.25.10">
    <property type="entry name" value="Laminin"/>
    <property type="match status" value="1"/>
</dbReference>
<feature type="disulfide bond" evidence="3">
    <location>
        <begin position="586"/>
        <end position="595"/>
    </location>
</feature>
<evidence type="ECO:0000256" key="2">
    <source>
        <dbReference type="ARBA" id="ARBA00023157"/>
    </source>
</evidence>
<protein>
    <recommendedName>
        <fullName evidence="4">EGF-like domain-containing protein</fullName>
    </recommendedName>
</protein>
<evidence type="ECO:0000256" key="1">
    <source>
        <dbReference type="ARBA" id="ARBA00022729"/>
    </source>
</evidence>
<dbReference type="EMBL" id="CAKKNE010000002">
    <property type="protein sequence ID" value="CAH0370128.1"/>
    <property type="molecule type" value="Genomic_DNA"/>
</dbReference>
<evidence type="ECO:0000313" key="6">
    <source>
        <dbReference type="Proteomes" id="UP000789595"/>
    </source>
</evidence>
<name>A0A8J2SH41_9STRA</name>
<dbReference type="PROSITE" id="PS01186">
    <property type="entry name" value="EGF_2"/>
    <property type="match status" value="2"/>
</dbReference>
<comment type="caution">
    <text evidence="5">The sequence shown here is derived from an EMBL/GenBank/DDBJ whole genome shotgun (WGS) entry which is preliminary data.</text>
</comment>
<sequence length="602" mass="63601">MIACGPAVLRLTKKEASERIVAPRPPTPATRATVPISTRCGERGELRKQGNLGAAPLLWHRRRAANPPLMKLALLALAATTAHAACPNSCSGHGTCGADDTCTCYQDWVMGDQDGGDCSDRRCPYQVAWSAGPDKTGNIHTYAECAGVGICDRGSGDCECFEGYTGRGCGLQTCPNDCSGHGECVYAEDVTFGTVYGDYNVDAPSGGLGVGAVKIPQKPNWDSGKVRMCVCDPGYTDIDCSRRMCPKGNDVMDERLDLVTALKYHRQYLVLIGAGALGDGVAYDDAGAECQTSQIKFQSTQPTSDACFADLVGRSFALTFTSQLNQSYTTRPIVIAKISDQTGSTDTEKRDAAQTATAAAVKDALRELPNYVIDDCEVDCWYEDTSGVGAHYPSVKCEVEFTGSSVAGPQYLLEVEADKCDSGCTPQLSNPVRLKSALRPSTEGNPTCPYPPYECGTAFWGKSGTYGIVGTAGIDDSATTLPVTDGADIGVDATGLDKYIMVGSEVMQLTAIAGTSLTVVRGHDGTTAAAHAGGDIVYLLSGTTKGSQGPHPDVLSHVAEEEAADYNSFECGRRGKCDYSSGECECFEGYMGDRCQTQTALI</sequence>
<feature type="domain" description="EGF-like" evidence="4">
    <location>
        <begin position="563"/>
        <end position="596"/>
    </location>
</feature>
<comment type="caution">
    <text evidence="3">Lacks conserved residue(s) required for the propagation of feature annotation.</text>
</comment>
<dbReference type="Gene3D" id="2.60.120.260">
    <property type="entry name" value="Galactose-binding domain-like"/>
    <property type="match status" value="1"/>
</dbReference>
<dbReference type="InterPro" id="IPR000742">
    <property type="entry name" value="EGF"/>
</dbReference>
<organism evidence="5 6">
    <name type="scientific">Pelagomonas calceolata</name>
    <dbReference type="NCBI Taxonomy" id="35677"/>
    <lineage>
        <taxon>Eukaryota</taxon>
        <taxon>Sar</taxon>
        <taxon>Stramenopiles</taxon>
        <taxon>Ochrophyta</taxon>
        <taxon>Pelagophyceae</taxon>
        <taxon>Pelagomonadales</taxon>
        <taxon>Pelagomonadaceae</taxon>
        <taxon>Pelagomonas</taxon>
    </lineage>
</organism>
<evidence type="ECO:0000256" key="3">
    <source>
        <dbReference type="PROSITE-ProRule" id="PRU00076"/>
    </source>
</evidence>
<dbReference type="PANTHER" id="PTHR14949">
    <property type="entry name" value="EGF-LIKE-DOMAIN, MULTIPLE 7, 8"/>
    <property type="match status" value="1"/>
</dbReference>
<dbReference type="Proteomes" id="UP000789595">
    <property type="component" value="Unassembled WGS sequence"/>
</dbReference>
<dbReference type="OrthoDB" id="6130531at2759"/>
<gene>
    <name evidence="5" type="ORF">PECAL_2P32800</name>
</gene>
<dbReference type="AlphaFoldDB" id="A0A8J2SH41"/>
<keyword evidence="2 3" id="KW-1015">Disulfide bond</keyword>